<dbReference type="Gene3D" id="3.30.200.20">
    <property type="entry name" value="Phosphorylase Kinase, domain 1"/>
    <property type="match status" value="1"/>
</dbReference>
<dbReference type="InterPro" id="IPR000719">
    <property type="entry name" value="Prot_kinase_dom"/>
</dbReference>
<dbReference type="InterPro" id="IPR017441">
    <property type="entry name" value="Protein_kinase_ATP_BS"/>
</dbReference>
<keyword evidence="2" id="KW-0808">Transferase</keyword>
<dbReference type="Pfam" id="PF00069">
    <property type="entry name" value="Pkinase"/>
    <property type="match status" value="1"/>
</dbReference>
<feature type="signal peptide" evidence="7">
    <location>
        <begin position="1"/>
        <end position="21"/>
    </location>
</feature>
<evidence type="ECO:0000256" key="2">
    <source>
        <dbReference type="ARBA" id="ARBA00022679"/>
    </source>
</evidence>
<evidence type="ECO:0000256" key="1">
    <source>
        <dbReference type="ARBA" id="ARBA00022527"/>
    </source>
</evidence>
<evidence type="ECO:0000256" key="3">
    <source>
        <dbReference type="ARBA" id="ARBA00022741"/>
    </source>
</evidence>
<evidence type="ECO:0000259" key="8">
    <source>
        <dbReference type="PROSITE" id="PS50011"/>
    </source>
</evidence>
<evidence type="ECO:0000256" key="6">
    <source>
        <dbReference type="PROSITE-ProRule" id="PRU10141"/>
    </source>
</evidence>
<evidence type="ECO:0000256" key="7">
    <source>
        <dbReference type="SAM" id="SignalP"/>
    </source>
</evidence>
<proteinExistence type="predicted"/>
<accession>A0ABP0LHT9</accession>
<keyword evidence="1" id="KW-0723">Serine/threonine-protein kinase</keyword>
<comment type="caution">
    <text evidence="9">The sequence shown here is derived from an EMBL/GenBank/DDBJ whole genome shotgun (WGS) entry which is preliminary data.</text>
</comment>
<protein>
    <recommendedName>
        <fullName evidence="8">Protein kinase domain-containing protein</fullName>
    </recommendedName>
</protein>
<name>A0ABP0LHT9_9DINO</name>
<evidence type="ECO:0000313" key="9">
    <source>
        <dbReference type="EMBL" id="CAK9038756.1"/>
    </source>
</evidence>
<sequence>MLPRITVPRVRIAVLAVLAAAEEVEPEQLKLPNALTCGNQQEWASVAASLSAHLSGPDPTDGLPSICQQLDLDLIKWMVGDVLNPSWSPNTSDAFQDFYEEQYYCDSRLTSVLEAEMQVPCTAVSSSVNSSSCLFGSATIFACFCAMMLRHPEELEEEAALLNLRHSAAAMRWMLESEHRWLEFLDSSDWPINLTEVANTLDALRDALSVANWSLASGARVRETSLRSSRRPWSEGSFSWRMSTLAARQSLAQIASWRASELRAPASSARRAVTMWAFGTHCSVMAEPVSVMSTLLSEEFLVNVTWHGASDYCQYHQGAQPDGNSDVRQLYMQHWRKAGAVEDHRQLLPLMAMIREGQLSPEVLGLFRRKAHAAPRKEPQVKKEDVPHLFEELHRLLGIQLNPATVEDLTLKGLQELLWSSALHSADRAAPTPAAKGAEAAKVETAKVKSFHELFCVITRIGEGATGTVILAKDRASEQRRAVKVVHKTPGGQELKEEQLKLQELSFQREVKVLSALDHPHIVRLHQHFEDPQAWYLVLDYCPCGDLVTLMDEHREPSI</sequence>
<evidence type="ECO:0000313" key="10">
    <source>
        <dbReference type="Proteomes" id="UP001642484"/>
    </source>
</evidence>
<feature type="domain" description="Protein kinase" evidence="8">
    <location>
        <begin position="455"/>
        <end position="559"/>
    </location>
</feature>
<keyword evidence="7" id="KW-0732">Signal</keyword>
<feature type="chain" id="PRO_5046295331" description="Protein kinase domain-containing protein" evidence="7">
    <location>
        <begin position="22"/>
        <end position="559"/>
    </location>
</feature>
<dbReference type="SUPFAM" id="SSF56112">
    <property type="entry name" value="Protein kinase-like (PK-like)"/>
    <property type="match status" value="1"/>
</dbReference>
<dbReference type="PROSITE" id="PS00107">
    <property type="entry name" value="PROTEIN_KINASE_ATP"/>
    <property type="match status" value="1"/>
</dbReference>
<evidence type="ECO:0000256" key="5">
    <source>
        <dbReference type="ARBA" id="ARBA00022840"/>
    </source>
</evidence>
<keyword evidence="4" id="KW-0418">Kinase</keyword>
<dbReference type="EMBL" id="CAXAMN010012669">
    <property type="protein sequence ID" value="CAK9038756.1"/>
    <property type="molecule type" value="Genomic_DNA"/>
</dbReference>
<keyword evidence="10" id="KW-1185">Reference proteome</keyword>
<dbReference type="PROSITE" id="PS50011">
    <property type="entry name" value="PROTEIN_KINASE_DOM"/>
    <property type="match status" value="1"/>
</dbReference>
<gene>
    <name evidence="9" type="ORF">CCMP2556_LOCUS21148</name>
</gene>
<evidence type="ECO:0000256" key="4">
    <source>
        <dbReference type="ARBA" id="ARBA00022777"/>
    </source>
</evidence>
<feature type="binding site" evidence="6">
    <location>
        <position position="484"/>
    </location>
    <ligand>
        <name>ATP</name>
        <dbReference type="ChEBI" id="CHEBI:30616"/>
    </ligand>
</feature>
<dbReference type="InterPro" id="IPR030616">
    <property type="entry name" value="Aur-like"/>
</dbReference>
<keyword evidence="5 6" id="KW-0067">ATP-binding</keyword>
<dbReference type="PANTHER" id="PTHR24350">
    <property type="entry name" value="SERINE/THREONINE-PROTEIN KINASE IAL-RELATED"/>
    <property type="match status" value="1"/>
</dbReference>
<reference evidence="9 10" key="1">
    <citation type="submission" date="2024-02" db="EMBL/GenBank/DDBJ databases">
        <authorList>
            <person name="Chen Y."/>
            <person name="Shah S."/>
            <person name="Dougan E. K."/>
            <person name="Thang M."/>
            <person name="Chan C."/>
        </authorList>
    </citation>
    <scope>NUCLEOTIDE SEQUENCE [LARGE SCALE GENOMIC DNA]</scope>
</reference>
<dbReference type="InterPro" id="IPR011009">
    <property type="entry name" value="Kinase-like_dom_sf"/>
</dbReference>
<keyword evidence="3 6" id="KW-0547">Nucleotide-binding</keyword>
<dbReference type="Proteomes" id="UP001642484">
    <property type="component" value="Unassembled WGS sequence"/>
</dbReference>
<organism evidence="9 10">
    <name type="scientific">Durusdinium trenchii</name>
    <dbReference type="NCBI Taxonomy" id="1381693"/>
    <lineage>
        <taxon>Eukaryota</taxon>
        <taxon>Sar</taxon>
        <taxon>Alveolata</taxon>
        <taxon>Dinophyceae</taxon>
        <taxon>Suessiales</taxon>
        <taxon>Symbiodiniaceae</taxon>
        <taxon>Durusdinium</taxon>
    </lineage>
</organism>